<feature type="transmembrane region" description="Helical" evidence="1">
    <location>
        <begin position="247"/>
        <end position="264"/>
    </location>
</feature>
<keyword evidence="1" id="KW-0472">Membrane</keyword>
<evidence type="ECO:0000256" key="1">
    <source>
        <dbReference type="SAM" id="Phobius"/>
    </source>
</evidence>
<organism evidence="2">
    <name type="scientific">marine sediment metagenome</name>
    <dbReference type="NCBI Taxonomy" id="412755"/>
    <lineage>
        <taxon>unclassified sequences</taxon>
        <taxon>metagenomes</taxon>
        <taxon>ecological metagenomes</taxon>
    </lineage>
</organism>
<feature type="non-terminal residue" evidence="2">
    <location>
        <position position="276"/>
    </location>
</feature>
<name>X1D5J7_9ZZZZ</name>
<reference evidence="2" key="1">
    <citation type="journal article" date="2014" name="Front. Microbiol.">
        <title>High frequency of phylogenetically diverse reductive dehalogenase-homologous genes in deep subseafloor sedimentary metagenomes.</title>
        <authorList>
            <person name="Kawai M."/>
            <person name="Futagami T."/>
            <person name="Toyoda A."/>
            <person name="Takaki Y."/>
            <person name="Nishi S."/>
            <person name="Hori S."/>
            <person name="Arai W."/>
            <person name="Tsubouchi T."/>
            <person name="Morono Y."/>
            <person name="Uchiyama I."/>
            <person name="Ito T."/>
            <person name="Fujiyama A."/>
            <person name="Inagaki F."/>
            <person name="Takami H."/>
        </authorList>
    </citation>
    <scope>NUCLEOTIDE SEQUENCE</scope>
    <source>
        <strain evidence="2">Expedition CK06-06</strain>
    </source>
</reference>
<keyword evidence="1" id="KW-1133">Transmembrane helix</keyword>
<keyword evidence="1" id="KW-0812">Transmembrane</keyword>
<accession>X1D5J7</accession>
<dbReference type="AlphaFoldDB" id="X1D5J7"/>
<gene>
    <name evidence="2" type="ORF">S01H4_47998</name>
</gene>
<proteinExistence type="predicted"/>
<sequence length="276" mass="33537">FNEKLKSIHDFFICYGDKYNPGFFTFGDVYYAELPPFSQSYRYMTCYTYYGFPPPQRQLYLEFPDKSVKSIDWKDMWNSNYNNFYETFYSYDITFTDVENFRYAMDVLVAIRNIPYLHVSNFLLISTFEGLLYHENICKKLNRDLSRYSLTNSISKFNNRVLCTKAFLEICDDQKEYWQWVFQSNYPLKTPLNYFATKQDLEDFINSCFDYRNKIAHPEITDPIQLKPRYLIHPLSTEPEEVILERLISQVFPSFLIFLIRIWLRKKFKIRTDWKF</sequence>
<protein>
    <submittedName>
        <fullName evidence="2">Uncharacterized protein</fullName>
    </submittedName>
</protein>
<dbReference type="EMBL" id="BART01027014">
    <property type="protein sequence ID" value="GAH03545.1"/>
    <property type="molecule type" value="Genomic_DNA"/>
</dbReference>
<feature type="non-terminal residue" evidence="2">
    <location>
        <position position="1"/>
    </location>
</feature>
<comment type="caution">
    <text evidence="2">The sequence shown here is derived from an EMBL/GenBank/DDBJ whole genome shotgun (WGS) entry which is preliminary data.</text>
</comment>
<evidence type="ECO:0000313" key="2">
    <source>
        <dbReference type="EMBL" id="GAH03545.1"/>
    </source>
</evidence>